<dbReference type="AlphaFoldDB" id="A0A833QDX2"/>
<evidence type="ECO:0000256" key="8">
    <source>
        <dbReference type="RuleBase" id="RU003934"/>
    </source>
</evidence>
<comment type="subunit">
    <text evidence="3">Part of the 50S ribosomal subunit.</text>
</comment>
<dbReference type="InterPro" id="IPR013025">
    <property type="entry name" value="Ribosomal_uL23-like"/>
</dbReference>
<name>A0A833QDX2_9POAL</name>
<dbReference type="FunFam" id="3.30.70.330:FF:000532">
    <property type="entry name" value="50S ribosomal protein L23"/>
    <property type="match status" value="1"/>
</dbReference>
<dbReference type="GO" id="GO:0005840">
    <property type="term" value="C:ribosome"/>
    <property type="evidence" value="ECO:0007669"/>
    <property type="project" value="UniProtKB-KW"/>
</dbReference>
<keyword evidence="11" id="KW-1185">Reference proteome</keyword>
<evidence type="ECO:0000256" key="7">
    <source>
        <dbReference type="ARBA" id="ARBA00023274"/>
    </source>
</evidence>
<evidence type="ECO:0000256" key="9">
    <source>
        <dbReference type="SAM" id="MobiDB-lite"/>
    </source>
</evidence>
<dbReference type="PROSITE" id="PS00050">
    <property type="entry name" value="RIBOSOMAL_L23"/>
    <property type="match status" value="1"/>
</dbReference>
<dbReference type="EMBL" id="SWLB01000028">
    <property type="protein sequence ID" value="KAF3320791.1"/>
    <property type="molecule type" value="Genomic_DNA"/>
</dbReference>
<dbReference type="PANTHER" id="PTHR11620">
    <property type="entry name" value="60S RIBOSOMAL PROTEIN L23A"/>
    <property type="match status" value="1"/>
</dbReference>
<keyword evidence="6 8" id="KW-0689">Ribosomal protein</keyword>
<evidence type="ECO:0000256" key="3">
    <source>
        <dbReference type="ARBA" id="ARBA00011838"/>
    </source>
</evidence>
<comment type="similarity">
    <text evidence="2 8">Belongs to the universal ribosomal protein uL23 family.</text>
</comment>
<organism evidence="10 11">
    <name type="scientific">Carex littledalei</name>
    <dbReference type="NCBI Taxonomy" id="544730"/>
    <lineage>
        <taxon>Eukaryota</taxon>
        <taxon>Viridiplantae</taxon>
        <taxon>Streptophyta</taxon>
        <taxon>Embryophyta</taxon>
        <taxon>Tracheophyta</taxon>
        <taxon>Spermatophyta</taxon>
        <taxon>Magnoliopsida</taxon>
        <taxon>Liliopsida</taxon>
        <taxon>Poales</taxon>
        <taxon>Cyperaceae</taxon>
        <taxon>Cyperoideae</taxon>
        <taxon>Cariceae</taxon>
        <taxon>Carex</taxon>
        <taxon>Carex subgen. Euthyceras</taxon>
    </lineage>
</organism>
<evidence type="ECO:0000256" key="1">
    <source>
        <dbReference type="ARBA" id="ARBA00002500"/>
    </source>
</evidence>
<feature type="compositionally biased region" description="Polar residues" evidence="9">
    <location>
        <begin position="50"/>
        <end position="62"/>
    </location>
</feature>
<dbReference type="GO" id="GO:1990904">
    <property type="term" value="C:ribonucleoprotein complex"/>
    <property type="evidence" value="ECO:0007669"/>
    <property type="project" value="UniProtKB-KW"/>
</dbReference>
<dbReference type="GO" id="GO:0003735">
    <property type="term" value="F:structural constituent of ribosome"/>
    <property type="evidence" value="ECO:0007669"/>
    <property type="project" value="InterPro"/>
</dbReference>
<evidence type="ECO:0000256" key="4">
    <source>
        <dbReference type="ARBA" id="ARBA00022730"/>
    </source>
</evidence>
<sequence>MAMSLNNTISVVNAGVPSCLNWRAPGPTSLLISCPPCKVLTKDVGNKQVTHASTAEGPTTTENVKKPRKIPSIYQPKKRKGLQGPRNTPPPVTEALDPFAVLKQQLITESAMKLMQYDNTLVFLVNRKADKFMIRDAIQKMYEVRVESVNTLIRPDGKKKAFIKLTKDYNVSDVASRAGII</sequence>
<proteinExistence type="inferred from homology"/>
<comment type="caution">
    <text evidence="10">The sequence shown here is derived from an EMBL/GenBank/DDBJ whole genome shotgun (WGS) entry which is preliminary data.</text>
</comment>
<dbReference type="InterPro" id="IPR012678">
    <property type="entry name" value="Ribosomal_uL23/eL15/eS24_sf"/>
</dbReference>
<dbReference type="GO" id="GO:0019843">
    <property type="term" value="F:rRNA binding"/>
    <property type="evidence" value="ECO:0007669"/>
    <property type="project" value="UniProtKB-KW"/>
</dbReference>
<protein>
    <submittedName>
        <fullName evidence="10">60S ribosomal protein L23a-like isoform X1</fullName>
    </submittedName>
</protein>
<evidence type="ECO:0000256" key="6">
    <source>
        <dbReference type="ARBA" id="ARBA00022980"/>
    </source>
</evidence>
<comment type="function">
    <text evidence="1">Binds to 23S rRNA.</text>
</comment>
<dbReference type="Pfam" id="PF00276">
    <property type="entry name" value="Ribosomal_L23"/>
    <property type="match status" value="1"/>
</dbReference>
<dbReference type="Gene3D" id="3.30.70.330">
    <property type="match status" value="1"/>
</dbReference>
<evidence type="ECO:0000256" key="5">
    <source>
        <dbReference type="ARBA" id="ARBA00022884"/>
    </source>
</evidence>
<dbReference type="NCBIfam" id="NF011118">
    <property type="entry name" value="PRK14548.1"/>
    <property type="match status" value="1"/>
</dbReference>
<dbReference type="InterPro" id="IPR012677">
    <property type="entry name" value="Nucleotide-bd_a/b_plait_sf"/>
</dbReference>
<dbReference type="InterPro" id="IPR001014">
    <property type="entry name" value="Ribosomal_uL23_CS"/>
</dbReference>
<dbReference type="Proteomes" id="UP000623129">
    <property type="component" value="Unassembled WGS sequence"/>
</dbReference>
<keyword evidence="7 8" id="KW-0687">Ribonucleoprotein</keyword>
<accession>A0A833QDX2</accession>
<keyword evidence="5" id="KW-0694">RNA-binding</keyword>
<dbReference type="OrthoDB" id="1267328at2759"/>
<keyword evidence="4" id="KW-0699">rRNA-binding</keyword>
<evidence type="ECO:0000256" key="2">
    <source>
        <dbReference type="ARBA" id="ARBA00006700"/>
    </source>
</evidence>
<dbReference type="HAMAP" id="MF_01369_A">
    <property type="entry name" value="Ribosomal_uL23_A"/>
    <property type="match status" value="1"/>
</dbReference>
<reference evidence="10" key="1">
    <citation type="submission" date="2020-01" db="EMBL/GenBank/DDBJ databases">
        <title>Genome sequence of Kobresia littledalei, the first chromosome-level genome in the family Cyperaceae.</title>
        <authorList>
            <person name="Qu G."/>
        </authorList>
    </citation>
    <scope>NUCLEOTIDE SEQUENCE</scope>
    <source>
        <strain evidence="10">C.B.Clarke</strain>
        <tissue evidence="10">Leaf</tissue>
    </source>
</reference>
<gene>
    <name evidence="10" type="ORF">FCM35_KLT14925</name>
</gene>
<evidence type="ECO:0000313" key="11">
    <source>
        <dbReference type="Proteomes" id="UP000623129"/>
    </source>
</evidence>
<feature type="region of interest" description="Disordered" evidence="9">
    <location>
        <begin position="50"/>
        <end position="94"/>
    </location>
</feature>
<dbReference type="GO" id="GO:0006412">
    <property type="term" value="P:translation"/>
    <property type="evidence" value="ECO:0007669"/>
    <property type="project" value="InterPro"/>
</dbReference>
<dbReference type="SUPFAM" id="SSF54189">
    <property type="entry name" value="Ribosomal proteins S24e, L23 and L15e"/>
    <property type="match status" value="1"/>
</dbReference>
<evidence type="ECO:0000313" key="10">
    <source>
        <dbReference type="EMBL" id="KAF3320791.1"/>
    </source>
</evidence>